<reference evidence="1" key="1">
    <citation type="journal article" date="2014" name="Front. Microbiol.">
        <title>High frequency of phylogenetically diverse reductive dehalogenase-homologous genes in deep subseafloor sedimentary metagenomes.</title>
        <authorList>
            <person name="Kawai M."/>
            <person name="Futagami T."/>
            <person name="Toyoda A."/>
            <person name="Takaki Y."/>
            <person name="Nishi S."/>
            <person name="Hori S."/>
            <person name="Arai W."/>
            <person name="Tsubouchi T."/>
            <person name="Morono Y."/>
            <person name="Uchiyama I."/>
            <person name="Ito T."/>
            <person name="Fujiyama A."/>
            <person name="Inagaki F."/>
            <person name="Takami H."/>
        </authorList>
    </citation>
    <scope>NUCLEOTIDE SEQUENCE</scope>
    <source>
        <strain evidence="1">Expedition CK06-06</strain>
    </source>
</reference>
<organism evidence="1">
    <name type="scientific">marine sediment metagenome</name>
    <dbReference type="NCBI Taxonomy" id="412755"/>
    <lineage>
        <taxon>unclassified sequences</taxon>
        <taxon>metagenomes</taxon>
        <taxon>ecological metagenomes</taxon>
    </lineage>
</organism>
<comment type="caution">
    <text evidence="1">The sequence shown here is derived from an EMBL/GenBank/DDBJ whole genome shotgun (WGS) entry which is preliminary data.</text>
</comment>
<sequence>MVEQTVTLNPGESTLVTFEAIPHEAKTYHVSVDGLAGSFVAREAPPAEFAYVSAIRQTTYLTSEHGVTNELAVRVEIDIQNQGAGPGVCKNSGQTCIVYIHFVESVGMANIFTYEENKFTTG</sequence>
<dbReference type="AlphaFoldDB" id="X1S2B5"/>
<proteinExistence type="predicted"/>
<protein>
    <submittedName>
        <fullName evidence="1">Uncharacterized protein</fullName>
    </submittedName>
</protein>
<name>X1S2B5_9ZZZZ</name>
<evidence type="ECO:0000313" key="1">
    <source>
        <dbReference type="EMBL" id="GAI87192.1"/>
    </source>
</evidence>
<dbReference type="EMBL" id="BARW01008763">
    <property type="protein sequence ID" value="GAI87192.1"/>
    <property type="molecule type" value="Genomic_DNA"/>
</dbReference>
<gene>
    <name evidence="1" type="ORF">S12H4_17852</name>
</gene>
<accession>X1S2B5</accession>